<keyword evidence="7" id="KW-0812">Transmembrane</keyword>
<dbReference type="Proteomes" id="UP000036902">
    <property type="component" value="Chromosome"/>
</dbReference>
<dbReference type="Pfam" id="PF12801">
    <property type="entry name" value="Fer4_5"/>
    <property type="match status" value="1"/>
</dbReference>
<dbReference type="InterPro" id="IPR013783">
    <property type="entry name" value="Ig-like_fold"/>
</dbReference>
<feature type="transmembrane region" description="Helical" evidence="7">
    <location>
        <begin position="85"/>
        <end position="106"/>
    </location>
</feature>
<evidence type="ECO:0000256" key="4">
    <source>
        <dbReference type="ARBA" id="ARBA00022982"/>
    </source>
</evidence>
<evidence type="ECO:0000313" key="10">
    <source>
        <dbReference type="Proteomes" id="UP000036902"/>
    </source>
</evidence>
<dbReference type="EMBL" id="CP014646">
    <property type="protein sequence ID" value="AMO38610.1"/>
    <property type="molecule type" value="Genomic_DNA"/>
</dbReference>
<evidence type="ECO:0000256" key="6">
    <source>
        <dbReference type="ARBA" id="ARBA00023014"/>
    </source>
</evidence>
<evidence type="ECO:0000256" key="2">
    <source>
        <dbReference type="ARBA" id="ARBA00022485"/>
    </source>
</evidence>
<keyword evidence="1" id="KW-0813">Transport</keyword>
<dbReference type="PROSITE" id="PS51379">
    <property type="entry name" value="4FE4S_FER_2"/>
    <property type="match status" value="1"/>
</dbReference>
<dbReference type="GO" id="GO:0051539">
    <property type="term" value="F:4 iron, 4 sulfur cluster binding"/>
    <property type="evidence" value="ECO:0007669"/>
    <property type="project" value="UniProtKB-KW"/>
</dbReference>
<dbReference type="InterPro" id="IPR051684">
    <property type="entry name" value="Electron_Trans/Redox"/>
</dbReference>
<dbReference type="PROSITE" id="PS00198">
    <property type="entry name" value="4FE4S_FER_1"/>
    <property type="match status" value="1"/>
</dbReference>
<protein>
    <submittedName>
        <fullName evidence="9">Cytochrome c oxidase accessory protein CcoG</fullName>
    </submittedName>
</protein>
<dbReference type="InterPro" id="IPR014116">
    <property type="entry name" value="Cyt_c_oxidase_cbb3_FixG"/>
</dbReference>
<dbReference type="Pfam" id="PF11614">
    <property type="entry name" value="FixG_C"/>
    <property type="match status" value="1"/>
</dbReference>
<keyword evidence="2" id="KW-0004">4Fe-4S</keyword>
<dbReference type="STRING" id="1134435.AC731_017650"/>
<dbReference type="SUPFAM" id="SSF54862">
    <property type="entry name" value="4Fe-4S ferredoxins"/>
    <property type="match status" value="1"/>
</dbReference>
<keyword evidence="7" id="KW-1133">Transmembrane helix</keyword>
<name>A0A127K9G7_9RHOO</name>
<dbReference type="AlphaFoldDB" id="A0A127K9G7"/>
<dbReference type="NCBIfam" id="TIGR02745">
    <property type="entry name" value="ccoG_rdxA_fixG"/>
    <property type="match status" value="1"/>
</dbReference>
<gene>
    <name evidence="9" type="ORF">AC731_017650</name>
</gene>
<feature type="transmembrane region" description="Helical" evidence="7">
    <location>
        <begin position="334"/>
        <end position="352"/>
    </location>
</feature>
<dbReference type="RefSeq" id="WP_048708121.1">
    <property type="nucleotide sequence ID" value="NZ_CP014646.1"/>
</dbReference>
<evidence type="ECO:0000256" key="5">
    <source>
        <dbReference type="ARBA" id="ARBA00023004"/>
    </source>
</evidence>
<dbReference type="Gene3D" id="2.60.40.10">
    <property type="entry name" value="Immunoglobulins"/>
    <property type="match status" value="1"/>
</dbReference>
<keyword evidence="10" id="KW-1185">Reference proteome</keyword>
<keyword evidence="4" id="KW-0249">Electron transport</keyword>
<keyword evidence="5" id="KW-0408">Iron</keyword>
<evidence type="ECO:0000259" key="8">
    <source>
        <dbReference type="PROSITE" id="PS51379"/>
    </source>
</evidence>
<dbReference type="KEGG" id="thu:AC731_017650"/>
<dbReference type="PANTHER" id="PTHR30176">
    <property type="entry name" value="FERREDOXIN-TYPE PROTEIN NAPH"/>
    <property type="match status" value="1"/>
</dbReference>
<evidence type="ECO:0000256" key="1">
    <source>
        <dbReference type="ARBA" id="ARBA00022448"/>
    </source>
</evidence>
<keyword evidence="7" id="KW-0472">Membrane</keyword>
<evidence type="ECO:0000256" key="3">
    <source>
        <dbReference type="ARBA" id="ARBA00022723"/>
    </source>
</evidence>
<accession>A0A127K9G7</accession>
<feature type="domain" description="4Fe-4S ferredoxin-type" evidence="8">
    <location>
        <begin position="254"/>
        <end position="282"/>
    </location>
</feature>
<dbReference type="GO" id="GO:0005886">
    <property type="term" value="C:plasma membrane"/>
    <property type="evidence" value="ECO:0007669"/>
    <property type="project" value="TreeGrafter"/>
</dbReference>
<dbReference type="GO" id="GO:0046872">
    <property type="term" value="F:metal ion binding"/>
    <property type="evidence" value="ECO:0007669"/>
    <property type="project" value="UniProtKB-KW"/>
</dbReference>
<dbReference type="InterPro" id="IPR032879">
    <property type="entry name" value="FixG_C"/>
</dbReference>
<evidence type="ECO:0000313" key="9">
    <source>
        <dbReference type="EMBL" id="AMO38610.1"/>
    </source>
</evidence>
<dbReference type="InterPro" id="IPR017900">
    <property type="entry name" value="4Fe4S_Fe_S_CS"/>
</dbReference>
<keyword evidence="3" id="KW-0479">Metal-binding</keyword>
<dbReference type="InterPro" id="IPR017896">
    <property type="entry name" value="4Fe4S_Fe-S-bd"/>
</dbReference>
<dbReference type="PANTHER" id="PTHR30176:SF3">
    <property type="entry name" value="FERREDOXIN-TYPE PROTEIN NAPH"/>
    <property type="match status" value="1"/>
</dbReference>
<sequence length="467" mass="52010">MNPAVSKVREAKLEFYRKKGKIHAKAVQGRFNSLRWAMVWLTQIVFYGACWLPWTTEAGARQAILFDIVDEKLYLFDLVLWPQDALLLAIVLILAATALFFTTAIAGRLFCGFACPQTVYTSIFVWIEGKIEGDHLARLRLDQRPMSARKLLIKSVKHGIWALVAAWTAITFVGYFTPMRELLPAIASFQTGPWETFWLIFYATFTYLQAGLAREAVCQHMCPYSRFQGVMIDPETANVSYDAKRGEPRGALRQAGAVNKGDCIDCGICVQVCPTGIDIRDGLQYQCINCGLCIDGCDEVMDKIGAPRGLIRFTSERELAGQPKVAGAWSRPRTLVYVGLLLVFTALGTWTLTERVLLRVEVHRDRGTLMQETIDGRIENSYTLKLINMEEATRRFRIGVSGLPGLRIEGATEFVVEPGRVHSVTLTLSSPVGGMPTGVQPIAFETVALHDPGLAVREKSTFILPTH</sequence>
<feature type="transmembrane region" description="Helical" evidence="7">
    <location>
        <begin position="34"/>
        <end position="54"/>
    </location>
</feature>
<organism evidence="9 10">
    <name type="scientific">Thauera humireducens</name>
    <dbReference type="NCBI Taxonomy" id="1134435"/>
    <lineage>
        <taxon>Bacteria</taxon>
        <taxon>Pseudomonadati</taxon>
        <taxon>Pseudomonadota</taxon>
        <taxon>Betaproteobacteria</taxon>
        <taxon>Rhodocyclales</taxon>
        <taxon>Zoogloeaceae</taxon>
        <taxon>Thauera</taxon>
    </lineage>
</organism>
<dbReference type="Pfam" id="PF13746">
    <property type="entry name" value="Fer4_18"/>
    <property type="match status" value="1"/>
</dbReference>
<reference evidence="10" key="1">
    <citation type="submission" date="2016-03" db="EMBL/GenBank/DDBJ databases">
        <authorList>
            <person name="Ma C."/>
            <person name="Zhou S."/>
            <person name="Yang G."/>
        </authorList>
    </citation>
    <scope>NUCLEOTIDE SEQUENCE [LARGE SCALE GENOMIC DNA]</scope>
    <source>
        <strain evidence="10">SgZ-1</strain>
    </source>
</reference>
<evidence type="ECO:0000256" key="7">
    <source>
        <dbReference type="SAM" id="Phobius"/>
    </source>
</evidence>
<keyword evidence="6" id="KW-0411">Iron-sulfur</keyword>
<proteinExistence type="predicted"/>
<feature type="transmembrane region" description="Helical" evidence="7">
    <location>
        <begin position="159"/>
        <end position="177"/>
    </location>
</feature>
<dbReference type="Gene3D" id="3.30.70.20">
    <property type="match status" value="1"/>
</dbReference>
<feature type="transmembrane region" description="Helical" evidence="7">
    <location>
        <begin position="197"/>
        <end position="217"/>
    </location>
</feature>